<evidence type="ECO:0000313" key="2">
    <source>
        <dbReference type="EMBL" id="CAH3032183.1"/>
    </source>
</evidence>
<dbReference type="EMBL" id="CALNXK010000001">
    <property type="protein sequence ID" value="CAH3032183.1"/>
    <property type="molecule type" value="Genomic_DNA"/>
</dbReference>
<proteinExistence type="predicted"/>
<comment type="caution">
    <text evidence="2">The sequence shown here is derived from an EMBL/GenBank/DDBJ whole genome shotgun (WGS) entry which is preliminary data.</text>
</comment>
<accession>A0ABN8MQ53</accession>
<organism evidence="2 3">
    <name type="scientific">Porites lobata</name>
    <dbReference type="NCBI Taxonomy" id="104759"/>
    <lineage>
        <taxon>Eukaryota</taxon>
        <taxon>Metazoa</taxon>
        <taxon>Cnidaria</taxon>
        <taxon>Anthozoa</taxon>
        <taxon>Hexacorallia</taxon>
        <taxon>Scleractinia</taxon>
        <taxon>Fungiina</taxon>
        <taxon>Poritidae</taxon>
        <taxon>Porites</taxon>
    </lineage>
</organism>
<evidence type="ECO:0000313" key="3">
    <source>
        <dbReference type="Proteomes" id="UP001159405"/>
    </source>
</evidence>
<dbReference type="InterPro" id="IPR021109">
    <property type="entry name" value="Peptidase_aspartic_dom_sf"/>
</dbReference>
<dbReference type="SUPFAM" id="SSF50630">
    <property type="entry name" value="Acid proteases"/>
    <property type="match status" value="1"/>
</dbReference>
<dbReference type="Proteomes" id="UP001159405">
    <property type="component" value="Unassembled WGS sequence"/>
</dbReference>
<name>A0ABN8MQ53_9CNID</name>
<reference evidence="2 3" key="1">
    <citation type="submission" date="2022-05" db="EMBL/GenBank/DDBJ databases">
        <authorList>
            <consortium name="Genoscope - CEA"/>
            <person name="William W."/>
        </authorList>
    </citation>
    <scope>NUCLEOTIDE SEQUENCE [LARGE SCALE GENOMIC DNA]</scope>
</reference>
<gene>
    <name evidence="2" type="ORF">PLOB_00000002</name>
</gene>
<feature type="region of interest" description="Disordered" evidence="1">
    <location>
        <begin position="14"/>
        <end position="33"/>
    </location>
</feature>
<dbReference type="Gene3D" id="2.40.70.10">
    <property type="entry name" value="Acid Proteases"/>
    <property type="match status" value="1"/>
</dbReference>
<keyword evidence="3" id="KW-1185">Reference proteome</keyword>
<protein>
    <submittedName>
        <fullName evidence="2">Uncharacterized protein</fullName>
    </submittedName>
</protein>
<sequence length="179" mass="20133">MKCKKVGHFAKVCKTKEQDTSRPKKGNIHQGTKDDDFAFTLQSSGRDIPTIDIELGGVRLEGVLVDSGSTCNVIDRATWETRKEKKVKCVSRKSNRKLYSHGSNEPPTAAGEFETELCYKDKRCHVCFIVVEEKARAILSRDTPEELAILKLEINALKEETLPRDFPECFKAVGKLKGF</sequence>
<evidence type="ECO:0000256" key="1">
    <source>
        <dbReference type="SAM" id="MobiDB-lite"/>
    </source>
</evidence>